<proteinExistence type="predicted"/>
<keyword evidence="2" id="KW-1185">Reference proteome</keyword>
<comment type="caution">
    <text evidence="1">The sequence shown here is derived from an EMBL/GenBank/DDBJ whole genome shotgun (WGS) entry which is preliminary data.</text>
</comment>
<organism evidence="1 2">
    <name type="scientific">Gossypium stocksii</name>
    <dbReference type="NCBI Taxonomy" id="47602"/>
    <lineage>
        <taxon>Eukaryota</taxon>
        <taxon>Viridiplantae</taxon>
        <taxon>Streptophyta</taxon>
        <taxon>Embryophyta</taxon>
        <taxon>Tracheophyta</taxon>
        <taxon>Spermatophyta</taxon>
        <taxon>Magnoliopsida</taxon>
        <taxon>eudicotyledons</taxon>
        <taxon>Gunneridae</taxon>
        <taxon>Pentapetalae</taxon>
        <taxon>rosids</taxon>
        <taxon>malvids</taxon>
        <taxon>Malvales</taxon>
        <taxon>Malvaceae</taxon>
        <taxon>Malvoideae</taxon>
        <taxon>Gossypium</taxon>
    </lineage>
</organism>
<gene>
    <name evidence="1" type="ORF">J1N35_001613</name>
</gene>
<dbReference type="Proteomes" id="UP000828251">
    <property type="component" value="Unassembled WGS sequence"/>
</dbReference>
<protein>
    <submittedName>
        <fullName evidence="1">Uncharacterized protein</fullName>
    </submittedName>
</protein>
<evidence type="ECO:0000313" key="2">
    <source>
        <dbReference type="Proteomes" id="UP000828251"/>
    </source>
</evidence>
<accession>A0A9D3WK85</accession>
<name>A0A9D3WK85_9ROSI</name>
<feature type="non-terminal residue" evidence="1">
    <location>
        <position position="1"/>
    </location>
</feature>
<sequence length="78" mass="9093">YLKEEDNVQPTDLPIVNPYPAYKKSPFSPIRTIKSLIHNIFRQVKEYIQASRFDSYPISTSSSKQFATLEIPSEFPRE</sequence>
<dbReference type="AlphaFoldDB" id="A0A9D3WK85"/>
<reference evidence="1 2" key="1">
    <citation type="journal article" date="2021" name="Plant Biotechnol. J.">
        <title>Multi-omics assisted identification of the key and species-specific regulatory components of drought-tolerant mechanisms in Gossypium stocksii.</title>
        <authorList>
            <person name="Yu D."/>
            <person name="Ke L."/>
            <person name="Zhang D."/>
            <person name="Wu Y."/>
            <person name="Sun Y."/>
            <person name="Mei J."/>
            <person name="Sun J."/>
            <person name="Sun Y."/>
        </authorList>
    </citation>
    <scope>NUCLEOTIDE SEQUENCE [LARGE SCALE GENOMIC DNA]</scope>
    <source>
        <strain evidence="2">cv. E1</strain>
        <tissue evidence="1">Leaf</tissue>
    </source>
</reference>
<evidence type="ECO:0000313" key="1">
    <source>
        <dbReference type="EMBL" id="KAH1130235.1"/>
    </source>
</evidence>
<dbReference type="EMBL" id="JAIQCV010000001">
    <property type="protein sequence ID" value="KAH1130235.1"/>
    <property type="molecule type" value="Genomic_DNA"/>
</dbReference>